<dbReference type="Pfam" id="PF20648">
    <property type="entry name" value="DUF6809"/>
    <property type="match status" value="1"/>
</dbReference>
<dbReference type="Proteomes" id="UP000823877">
    <property type="component" value="Unassembled WGS sequence"/>
</dbReference>
<comment type="caution">
    <text evidence="1">The sequence shown here is derived from an EMBL/GenBank/DDBJ whole genome shotgun (WGS) entry which is preliminary data.</text>
</comment>
<gene>
    <name evidence="1" type="ORF">IAA37_00485</name>
</gene>
<accession>A0A9D2MHG9</accession>
<name>A0A9D2MHG9_9FIRM</name>
<dbReference type="InterPro" id="IPR049215">
    <property type="entry name" value="DUF6809"/>
</dbReference>
<proteinExistence type="predicted"/>
<organism evidence="1 2">
    <name type="scientific">Candidatus Eubacterium faecale</name>
    <dbReference type="NCBI Taxonomy" id="2838568"/>
    <lineage>
        <taxon>Bacteria</taxon>
        <taxon>Bacillati</taxon>
        <taxon>Bacillota</taxon>
        <taxon>Clostridia</taxon>
        <taxon>Eubacteriales</taxon>
        <taxon>Eubacteriaceae</taxon>
        <taxon>Eubacterium</taxon>
    </lineage>
</organism>
<sequence>MSILQELWYGNIRPNEDKVITDEEKELVSLIAKHHETLSSSQKNNDLDVFEKYVDCFTEYASLIEVQAFEIGFKLAVRLLNE</sequence>
<evidence type="ECO:0000313" key="2">
    <source>
        <dbReference type="Proteomes" id="UP000823877"/>
    </source>
</evidence>
<reference evidence="1" key="2">
    <citation type="submission" date="2021-04" db="EMBL/GenBank/DDBJ databases">
        <authorList>
            <person name="Gilroy R."/>
        </authorList>
    </citation>
    <scope>NUCLEOTIDE SEQUENCE</scope>
    <source>
        <strain evidence="1">CHK188-16595</strain>
    </source>
</reference>
<dbReference type="AlphaFoldDB" id="A0A9D2MHG9"/>
<dbReference type="EMBL" id="DWXN01000002">
    <property type="protein sequence ID" value="HJB74138.1"/>
    <property type="molecule type" value="Genomic_DNA"/>
</dbReference>
<evidence type="ECO:0000313" key="1">
    <source>
        <dbReference type="EMBL" id="HJB74138.1"/>
    </source>
</evidence>
<reference evidence="1" key="1">
    <citation type="journal article" date="2021" name="PeerJ">
        <title>Extensive microbial diversity within the chicken gut microbiome revealed by metagenomics and culture.</title>
        <authorList>
            <person name="Gilroy R."/>
            <person name="Ravi A."/>
            <person name="Getino M."/>
            <person name="Pursley I."/>
            <person name="Horton D.L."/>
            <person name="Alikhan N.F."/>
            <person name="Baker D."/>
            <person name="Gharbi K."/>
            <person name="Hall N."/>
            <person name="Watson M."/>
            <person name="Adriaenssens E.M."/>
            <person name="Foster-Nyarko E."/>
            <person name="Jarju S."/>
            <person name="Secka A."/>
            <person name="Antonio M."/>
            <person name="Oren A."/>
            <person name="Chaudhuri R.R."/>
            <person name="La Ragione R."/>
            <person name="Hildebrand F."/>
            <person name="Pallen M.J."/>
        </authorList>
    </citation>
    <scope>NUCLEOTIDE SEQUENCE</scope>
    <source>
        <strain evidence="1">CHK188-16595</strain>
    </source>
</reference>
<protein>
    <submittedName>
        <fullName evidence="1">Uncharacterized protein</fullName>
    </submittedName>
</protein>